<dbReference type="Pfam" id="PF25361">
    <property type="entry name" value="AAA_lid_RFC1"/>
    <property type="match status" value="1"/>
</dbReference>
<evidence type="ECO:0000256" key="7">
    <source>
        <dbReference type="ARBA" id="ARBA00022840"/>
    </source>
</evidence>
<dbReference type="InterPro" id="IPR003959">
    <property type="entry name" value="ATPase_AAA_core"/>
</dbReference>
<sequence length="976" mass="108066">MPKAKRPRVVLEESDSEHEENAIDQDEHSKPRAGKKSSKFKKMPGIKRLFYDKNYIDQKQIKIDSCFTKLATPAVSKANKIENYFQKKLNKSPKESNKEITADDFFSTTCNEFSEKKAFKEVNETPIKNKPQDQYLTKPKSTPEKPLSDGIIVPETPITPPHLKNSPQTPRKSNKFDESMLESPTANRHLIGTPKAKPVTPKPVESAHKSYWSYKTREGPRFKGEKQIPKGKPGCLKGFTFVFTGVLDFVEREDAQTLIENCDGRVTKALSKKTNYLVTGREPGESKLSKAKALGTDILEEDQLYALICSKSGEKLDETADEDDDMLASISLQPSNTINKDALKPNKLITGQPLVRNSFDSSPRKRSLGTIDHVAPSKKANLSCSSSEFPVSVEPVLWVDKYKPTTRKGLVGQNGEKSPTNKLFAWLESWHQNLASGAKEKAYNSAPPWGSSASDDGKWARAVLLSGPPGIGKTTSAQVVCLELGFASVELNASDARSKRLMQEELVDSLSTHDISSFAHGKKHGIKKGRHLLIMDEVDGMSGNQDRGGMQELIQMIKQTKIPVICLCNDRQSPKIRSLANYCLDLRFQRPRVEQIKAAIMTIVFREKCSISGSILNQIIESSNHDIRQTVNMVQLWCTNSGGSCEANEESLKAGALAARKDLQIGPFEVIRKVFQPDLAGANGRTATFPEMMDLFFQDYSFGPMFVQDNYLKVKPRHVKEGSLEHLQRLAEASNDIATGDIVSHKIHKAGTGSWSLLPIQSIFSSVSPGILLSGSLPGGPMGVTFPAWFGKNSTQNKNKRLLGQISNHMRISTDCGAADSRALVLDYIDPMARCWSQLLKEGDIETTMASLVDYKLMKEDFDSIMEVTSWPGKPAKIAGIDSKVKAALTRTYNKTSILLPYAPVAEKIVSSKGGAQNLNIDDEDNLLMADDVDSPKEDQELDSTITVKKIAKNKEKPEKKAIKPKAEKKKSSRSK</sequence>
<feature type="compositionally biased region" description="Basic residues" evidence="11">
    <location>
        <begin position="967"/>
        <end position="976"/>
    </location>
</feature>
<dbReference type="SUPFAM" id="SSF52540">
    <property type="entry name" value="P-loop containing nucleoside triphosphate hydrolases"/>
    <property type="match status" value="1"/>
</dbReference>
<reference evidence="13 14" key="1">
    <citation type="submission" date="2024-11" db="EMBL/GenBank/DDBJ databases">
        <title>Adaptive evolution of stress response genes in parasites aligns with host niche diversity.</title>
        <authorList>
            <person name="Hahn C."/>
            <person name="Resl P."/>
        </authorList>
    </citation>
    <scope>NUCLEOTIDE SEQUENCE [LARGE SCALE GENOMIC DNA]</scope>
    <source>
        <strain evidence="13">EGGRZ-B1_66</strain>
        <tissue evidence="13">Body</tissue>
    </source>
</reference>
<dbReference type="Gene3D" id="3.40.50.300">
    <property type="entry name" value="P-loop containing nucleotide triphosphate hydrolases"/>
    <property type="match status" value="1"/>
</dbReference>
<dbReference type="GO" id="GO:0005524">
    <property type="term" value="F:ATP binding"/>
    <property type="evidence" value="ECO:0007669"/>
    <property type="project" value="UniProtKB-UniRule"/>
</dbReference>
<name>A0ABD2QGN5_9PLAT</name>
<dbReference type="Gene3D" id="1.10.8.60">
    <property type="match status" value="1"/>
</dbReference>
<feature type="compositionally biased region" description="Low complexity" evidence="11">
    <location>
        <begin position="193"/>
        <end position="204"/>
    </location>
</feature>
<dbReference type="InterPro" id="IPR003593">
    <property type="entry name" value="AAA+_ATPase"/>
</dbReference>
<feature type="region of interest" description="Disordered" evidence="11">
    <location>
        <begin position="122"/>
        <end position="204"/>
    </location>
</feature>
<dbReference type="Gene3D" id="3.40.50.10190">
    <property type="entry name" value="BRCT domain"/>
    <property type="match status" value="1"/>
</dbReference>
<keyword evidence="4" id="KW-0597">Phosphoprotein</keyword>
<evidence type="ECO:0000259" key="12">
    <source>
        <dbReference type="PROSITE" id="PS50172"/>
    </source>
</evidence>
<comment type="caution">
    <text evidence="13">The sequence shown here is derived from an EMBL/GenBank/DDBJ whole genome shotgun (WGS) entry which is preliminary data.</text>
</comment>
<dbReference type="GO" id="GO:0005634">
    <property type="term" value="C:nucleus"/>
    <property type="evidence" value="ECO:0007669"/>
    <property type="project" value="UniProtKB-SubCell"/>
</dbReference>
<evidence type="ECO:0000256" key="4">
    <source>
        <dbReference type="ARBA" id="ARBA00022553"/>
    </source>
</evidence>
<dbReference type="FunFam" id="3.40.50.300:FF:000395">
    <property type="entry name" value="Replication factor C subunit 1"/>
    <property type="match status" value="1"/>
</dbReference>
<dbReference type="FunFam" id="1.20.272.10:FF:000005">
    <property type="entry name" value="Replication factor C subunit 1"/>
    <property type="match status" value="1"/>
</dbReference>
<comment type="subcellular location">
    <subcellularLocation>
        <location evidence="1 10">Nucleus</location>
    </subcellularLocation>
</comment>
<dbReference type="Pfam" id="PF08519">
    <property type="entry name" value="RFC1"/>
    <property type="match status" value="1"/>
</dbReference>
<keyword evidence="9 10" id="KW-0539">Nucleus</keyword>
<evidence type="ECO:0000256" key="5">
    <source>
        <dbReference type="ARBA" id="ARBA00022705"/>
    </source>
</evidence>
<evidence type="ECO:0000256" key="2">
    <source>
        <dbReference type="ARBA" id="ARBA00006116"/>
    </source>
</evidence>
<keyword evidence="14" id="KW-1185">Reference proteome</keyword>
<dbReference type="InterPro" id="IPR013725">
    <property type="entry name" value="DNA_replication_fac_RFC1_C"/>
</dbReference>
<evidence type="ECO:0000256" key="9">
    <source>
        <dbReference type="ARBA" id="ARBA00023242"/>
    </source>
</evidence>
<protein>
    <recommendedName>
        <fullName evidence="3 10">Replication factor C subunit 1</fullName>
    </recommendedName>
</protein>
<feature type="region of interest" description="Disordered" evidence="11">
    <location>
        <begin position="1"/>
        <end position="40"/>
    </location>
</feature>
<proteinExistence type="inferred from homology"/>
<dbReference type="PANTHER" id="PTHR23389:SF6">
    <property type="entry name" value="REPLICATION FACTOR C SUBUNIT 1"/>
    <property type="match status" value="1"/>
</dbReference>
<keyword evidence="6 10" id="KW-0547">Nucleotide-binding</keyword>
<dbReference type="PANTHER" id="PTHR23389">
    <property type="entry name" value="CHROMOSOME TRANSMISSION FIDELITY FACTOR 18"/>
    <property type="match status" value="1"/>
</dbReference>
<comment type="similarity">
    <text evidence="2 10">Belongs to the activator 1 large subunit family.</text>
</comment>
<dbReference type="Pfam" id="PF00004">
    <property type="entry name" value="AAA"/>
    <property type="match status" value="1"/>
</dbReference>
<dbReference type="FunFam" id="3.40.50.10190:FF:000001">
    <property type="entry name" value="Replication factor C subunit 1"/>
    <property type="match status" value="1"/>
</dbReference>
<evidence type="ECO:0000256" key="10">
    <source>
        <dbReference type="PIRNR" id="PIRNR036578"/>
    </source>
</evidence>
<dbReference type="EMBL" id="JBJKFK010000222">
    <property type="protein sequence ID" value="KAL3318620.1"/>
    <property type="molecule type" value="Genomic_DNA"/>
</dbReference>
<dbReference type="Gene3D" id="1.20.272.10">
    <property type="match status" value="1"/>
</dbReference>
<dbReference type="SMART" id="SM00292">
    <property type="entry name" value="BRCT"/>
    <property type="match status" value="1"/>
</dbReference>
<dbReference type="GO" id="GO:0003689">
    <property type="term" value="F:DNA clamp loader activity"/>
    <property type="evidence" value="ECO:0007669"/>
    <property type="project" value="UniProtKB-UniRule"/>
</dbReference>
<feature type="domain" description="BRCT" evidence="12">
    <location>
        <begin position="231"/>
        <end position="308"/>
    </location>
</feature>
<evidence type="ECO:0000256" key="8">
    <source>
        <dbReference type="ARBA" id="ARBA00023125"/>
    </source>
</evidence>
<organism evidence="13 14">
    <name type="scientific">Cichlidogyrus casuarinus</name>
    <dbReference type="NCBI Taxonomy" id="1844966"/>
    <lineage>
        <taxon>Eukaryota</taxon>
        <taxon>Metazoa</taxon>
        <taxon>Spiralia</taxon>
        <taxon>Lophotrochozoa</taxon>
        <taxon>Platyhelminthes</taxon>
        <taxon>Monogenea</taxon>
        <taxon>Monopisthocotylea</taxon>
        <taxon>Dactylogyridea</taxon>
        <taxon>Ancyrocephalidae</taxon>
        <taxon>Cichlidogyrus</taxon>
    </lineage>
</organism>
<feature type="compositionally biased region" description="Basic residues" evidence="11">
    <location>
        <begin position="31"/>
        <end position="40"/>
    </location>
</feature>
<dbReference type="SUPFAM" id="SSF48019">
    <property type="entry name" value="post-AAA+ oligomerization domain-like"/>
    <property type="match status" value="1"/>
</dbReference>
<feature type="compositionally biased region" description="Basic and acidic residues" evidence="11">
    <location>
        <begin position="953"/>
        <end position="966"/>
    </location>
</feature>
<feature type="compositionally biased region" description="Basic and acidic residues" evidence="11">
    <location>
        <begin position="19"/>
        <end position="30"/>
    </location>
</feature>
<dbReference type="PIRSF" id="PIRSF036578">
    <property type="entry name" value="RFC1"/>
    <property type="match status" value="1"/>
</dbReference>
<evidence type="ECO:0000313" key="14">
    <source>
        <dbReference type="Proteomes" id="UP001626550"/>
    </source>
</evidence>
<keyword evidence="7 10" id="KW-0067">ATP-binding</keyword>
<dbReference type="InterPro" id="IPR012178">
    <property type="entry name" value="RFC1"/>
</dbReference>
<evidence type="ECO:0000256" key="6">
    <source>
        <dbReference type="ARBA" id="ARBA00022741"/>
    </source>
</evidence>
<dbReference type="CDD" id="cd00009">
    <property type="entry name" value="AAA"/>
    <property type="match status" value="1"/>
</dbReference>
<keyword evidence="8" id="KW-0238">DNA-binding</keyword>
<evidence type="ECO:0000256" key="1">
    <source>
        <dbReference type="ARBA" id="ARBA00004123"/>
    </source>
</evidence>
<dbReference type="SUPFAM" id="SSF52113">
    <property type="entry name" value="BRCT domain"/>
    <property type="match status" value="1"/>
</dbReference>
<dbReference type="Proteomes" id="UP001626550">
    <property type="component" value="Unassembled WGS sequence"/>
</dbReference>
<dbReference type="InterPro" id="IPR001357">
    <property type="entry name" value="BRCT_dom"/>
</dbReference>
<evidence type="ECO:0000313" key="13">
    <source>
        <dbReference type="EMBL" id="KAL3318620.1"/>
    </source>
</evidence>
<dbReference type="InterPro" id="IPR036420">
    <property type="entry name" value="BRCT_dom_sf"/>
</dbReference>
<accession>A0ABD2QGN5</accession>
<gene>
    <name evidence="13" type="primary">RFC1</name>
    <name evidence="13" type="ORF">Ciccas_002710</name>
</gene>
<dbReference type="InterPro" id="IPR008921">
    <property type="entry name" value="DNA_pol3_clamp-load_cplx_C"/>
</dbReference>
<dbReference type="InterPro" id="IPR027417">
    <property type="entry name" value="P-loop_NTPase"/>
</dbReference>
<dbReference type="InterPro" id="IPR047854">
    <property type="entry name" value="RFC_lid"/>
</dbReference>
<dbReference type="AlphaFoldDB" id="A0ABD2QGN5"/>
<dbReference type="GO" id="GO:0003677">
    <property type="term" value="F:DNA binding"/>
    <property type="evidence" value="ECO:0007669"/>
    <property type="project" value="UniProtKB-KW"/>
</dbReference>
<feature type="region of interest" description="Disordered" evidence="11">
    <location>
        <begin position="931"/>
        <end position="976"/>
    </location>
</feature>
<dbReference type="GO" id="GO:0006260">
    <property type="term" value="P:DNA replication"/>
    <property type="evidence" value="ECO:0007669"/>
    <property type="project" value="UniProtKB-KW"/>
</dbReference>
<evidence type="ECO:0000256" key="3">
    <source>
        <dbReference type="ARBA" id="ARBA00020401"/>
    </source>
</evidence>
<dbReference type="SMART" id="SM00382">
    <property type="entry name" value="AAA"/>
    <property type="match status" value="1"/>
</dbReference>
<evidence type="ECO:0000256" key="11">
    <source>
        <dbReference type="SAM" id="MobiDB-lite"/>
    </source>
</evidence>
<dbReference type="CDD" id="cd18140">
    <property type="entry name" value="HLD_clamp_RFC"/>
    <property type="match status" value="1"/>
</dbReference>
<dbReference type="PROSITE" id="PS50172">
    <property type="entry name" value="BRCT"/>
    <property type="match status" value="1"/>
</dbReference>
<dbReference type="Pfam" id="PF00533">
    <property type="entry name" value="BRCT"/>
    <property type="match status" value="1"/>
</dbReference>
<keyword evidence="5 10" id="KW-0235">DNA replication</keyword>